<comment type="caution">
    <text evidence="3">The sequence shown here is derived from an EMBL/GenBank/DDBJ whole genome shotgun (WGS) entry which is preliminary data.</text>
</comment>
<dbReference type="InterPro" id="IPR058594">
    <property type="entry name" value="PB1-like_dom_pln"/>
</dbReference>
<gene>
    <name evidence="3" type="ORF">Ahy_A01g000326</name>
</gene>
<keyword evidence="4" id="KW-1185">Reference proteome</keyword>
<evidence type="ECO:0000313" key="4">
    <source>
        <dbReference type="Proteomes" id="UP000289738"/>
    </source>
</evidence>
<feature type="compositionally biased region" description="Basic and acidic residues" evidence="1">
    <location>
        <begin position="385"/>
        <end position="398"/>
    </location>
</feature>
<feature type="compositionally biased region" description="Basic and acidic residues" evidence="1">
    <location>
        <begin position="358"/>
        <end position="375"/>
    </location>
</feature>
<reference evidence="3 4" key="1">
    <citation type="submission" date="2019-01" db="EMBL/GenBank/DDBJ databases">
        <title>Sequencing of cultivated peanut Arachis hypogaea provides insights into genome evolution and oil improvement.</title>
        <authorList>
            <person name="Chen X."/>
        </authorList>
    </citation>
    <scope>NUCLEOTIDE SEQUENCE [LARGE SCALE GENOMIC DNA]</scope>
    <source>
        <strain evidence="4">cv. Fuhuasheng</strain>
        <tissue evidence="3">Leaves</tissue>
    </source>
</reference>
<feature type="domain" description="PB1-like" evidence="2">
    <location>
        <begin position="1"/>
        <end position="102"/>
    </location>
</feature>
<evidence type="ECO:0000259" key="2">
    <source>
        <dbReference type="Pfam" id="PF26130"/>
    </source>
</evidence>
<evidence type="ECO:0000256" key="1">
    <source>
        <dbReference type="SAM" id="MobiDB-lite"/>
    </source>
</evidence>
<accession>A0A445EK71</accession>
<feature type="region of interest" description="Disordered" evidence="1">
    <location>
        <begin position="264"/>
        <end position="309"/>
    </location>
</feature>
<sequence length="502" mass="57236">MPDRLKLVFHHVEKFGTDPGENFIYTSDLYDEWVGVDEDYLDVFAVTGYYRKLGYDKAEACWFLDPEDGLEFDLRILQVDQDLVNMIKHCHENNNVVHIYFEYRPSVPDIIDIMELSDEDHAIGQKVGMEGMEEDRVEGVEVVKKTSTILSQLEEPITFIPVELKFTAVHCPLPTAPCPLPPHPLPHSPLPPSPLPLSSFLQSPLSPTHSLQTHSTKFTALNFNIHKSCSQAKSPKSLFQPNSITSKLISQKVCSQPISSINNAQIKKPSASKKQSKPINFKFNTPTKMPRRYITRSQGWRKQTSKEPVHLNVDRSCDSYRSAEDSLYKPHMPLDCVDSSSNNDDDVGPNSDRRKRKTGNDDDKGKKKAINDENIFRPPSMDASDYEKETPQDSKDDADPPVNPIFNVAAKFGHVRLELGMKFTIRNAFKKGVRNHTLQEGRGVRYKKMTLLDIGWYARMKIVPGWCFVLITNRMDIDRLRLLMMIIHVIELSRIDVQLDLG</sequence>
<dbReference type="AlphaFoldDB" id="A0A445EK71"/>
<protein>
    <recommendedName>
        <fullName evidence="2">PB1-like domain-containing protein</fullName>
    </recommendedName>
</protein>
<organism evidence="3 4">
    <name type="scientific">Arachis hypogaea</name>
    <name type="common">Peanut</name>
    <dbReference type="NCBI Taxonomy" id="3818"/>
    <lineage>
        <taxon>Eukaryota</taxon>
        <taxon>Viridiplantae</taxon>
        <taxon>Streptophyta</taxon>
        <taxon>Embryophyta</taxon>
        <taxon>Tracheophyta</taxon>
        <taxon>Spermatophyta</taxon>
        <taxon>Magnoliopsida</taxon>
        <taxon>eudicotyledons</taxon>
        <taxon>Gunneridae</taxon>
        <taxon>Pentapetalae</taxon>
        <taxon>rosids</taxon>
        <taxon>fabids</taxon>
        <taxon>Fabales</taxon>
        <taxon>Fabaceae</taxon>
        <taxon>Papilionoideae</taxon>
        <taxon>50 kb inversion clade</taxon>
        <taxon>dalbergioids sensu lato</taxon>
        <taxon>Dalbergieae</taxon>
        <taxon>Pterocarpus clade</taxon>
        <taxon>Arachis</taxon>
    </lineage>
</organism>
<evidence type="ECO:0000313" key="3">
    <source>
        <dbReference type="EMBL" id="RYR75742.1"/>
    </source>
</evidence>
<dbReference type="EMBL" id="SDMP01000001">
    <property type="protein sequence ID" value="RYR75742.1"/>
    <property type="molecule type" value="Genomic_DNA"/>
</dbReference>
<dbReference type="Pfam" id="PF26130">
    <property type="entry name" value="PB1-like"/>
    <property type="match status" value="1"/>
</dbReference>
<dbReference type="Proteomes" id="UP000289738">
    <property type="component" value="Chromosome A01"/>
</dbReference>
<proteinExistence type="predicted"/>
<name>A0A445EK71_ARAHY</name>
<feature type="region of interest" description="Disordered" evidence="1">
    <location>
        <begin position="331"/>
        <end position="402"/>
    </location>
</feature>